<dbReference type="GO" id="GO:0016987">
    <property type="term" value="F:sigma factor activity"/>
    <property type="evidence" value="ECO:0007669"/>
    <property type="project" value="UniProtKB-KW"/>
</dbReference>
<dbReference type="EMBL" id="CP051774">
    <property type="protein sequence ID" value="QJE98237.1"/>
    <property type="molecule type" value="Genomic_DNA"/>
</dbReference>
<comment type="similarity">
    <text evidence="1">Belongs to the sigma-70 factor family. ECF subfamily.</text>
</comment>
<dbReference type="InterPro" id="IPR014284">
    <property type="entry name" value="RNA_pol_sigma-70_dom"/>
</dbReference>
<evidence type="ECO:0000256" key="3">
    <source>
        <dbReference type="ARBA" id="ARBA00023082"/>
    </source>
</evidence>
<dbReference type="InterPro" id="IPR039425">
    <property type="entry name" value="RNA_pol_sigma-70-like"/>
</dbReference>
<evidence type="ECO:0000256" key="2">
    <source>
        <dbReference type="ARBA" id="ARBA00023015"/>
    </source>
</evidence>
<accession>A0A858RML7</accession>
<keyword evidence="2" id="KW-0805">Transcription regulation</keyword>
<dbReference type="Gene3D" id="1.10.10.10">
    <property type="entry name" value="Winged helix-like DNA-binding domain superfamily/Winged helix DNA-binding domain"/>
    <property type="match status" value="1"/>
</dbReference>
<dbReference type="GO" id="GO:0003677">
    <property type="term" value="F:DNA binding"/>
    <property type="evidence" value="ECO:0007669"/>
    <property type="project" value="UniProtKB-KW"/>
</dbReference>
<dbReference type="SUPFAM" id="SSF88946">
    <property type="entry name" value="Sigma2 domain of RNA polymerase sigma factors"/>
    <property type="match status" value="1"/>
</dbReference>
<keyword evidence="3" id="KW-0731">Sigma factor</keyword>
<sequence>MTTPSDATLLNAFVRDRDEAAFRVLVERHLSLIFHAALRKTGSRVMAEEVSQNVLCAVASKASSLAVNPERFVPWLHRATLYESTKAMRSESSQSRRKDLLHPDDLRPSEGAGEELWAKALPHLDGALDRLAEKDRRVLMLHFFEKLPFSRIGGLLGKSPAAVQKQSVRALEKLSQILRGRGVVVPVGVLASGMLAESAKGAPMHLAGALTAKALGAAAAPSLSSGVFLMITGKSKILVPCGLLLLGLPLAMQQLSIAGAERELAGLRQGPRPAATAKREVRESPGLVKISTSLDLVRLADEAGETRRSEGLKFALKRKLGALSAEELEELLDGARKVRTGIMKRLYLAEFLAYALAAKDPARVMACAERGWMTQAWAPELLGRWAQVDPGAAREWLAKMEAMPEYRSATIKEEAGAGEGRGGWRRGTAESLNGVDSEQLRREKIAWTEGDSLRQAYGNGPLKTFQQALFVQLMRMDAEQAIGYLESFPPDTRQMTLISDGFHYLDPASSANEAAGWLKATRMLPEASRKVMLTDFAIHAMGSNLDALDLSKVEPFLQAVSALPEERWFLAEGAAKRMLRHDLSPGTQAEVAAWLEEVVPAEAGPIREDALALVHAEQRQSALAMLRHFEKERATPEDRDIIHNLSNQYFRGDLTEPALKLADKIVDPALREEMKQKILERAR</sequence>
<keyword evidence="9" id="KW-1185">Reference proteome</keyword>
<proteinExistence type="inferred from homology"/>
<dbReference type="InterPro" id="IPR036388">
    <property type="entry name" value="WH-like_DNA-bd_sf"/>
</dbReference>
<dbReference type="InterPro" id="IPR013324">
    <property type="entry name" value="RNA_pol_sigma_r3/r4-like"/>
</dbReference>
<dbReference type="PANTHER" id="PTHR43133:SF8">
    <property type="entry name" value="RNA POLYMERASE SIGMA FACTOR HI_1459-RELATED"/>
    <property type="match status" value="1"/>
</dbReference>
<dbReference type="Proteomes" id="UP000501812">
    <property type="component" value="Chromosome"/>
</dbReference>
<dbReference type="PANTHER" id="PTHR43133">
    <property type="entry name" value="RNA POLYMERASE ECF-TYPE SIGMA FACTO"/>
    <property type="match status" value="1"/>
</dbReference>
<evidence type="ECO:0000313" key="8">
    <source>
        <dbReference type="EMBL" id="QJE98237.1"/>
    </source>
</evidence>
<gene>
    <name evidence="8" type="ORF">HHL09_21440</name>
</gene>
<evidence type="ECO:0000256" key="1">
    <source>
        <dbReference type="ARBA" id="ARBA00010641"/>
    </source>
</evidence>
<dbReference type="KEGG" id="luo:HHL09_21440"/>
<evidence type="ECO:0000259" key="7">
    <source>
        <dbReference type="Pfam" id="PF08281"/>
    </source>
</evidence>
<name>A0A858RML7_9BACT</name>
<evidence type="ECO:0000313" key="9">
    <source>
        <dbReference type="Proteomes" id="UP000501812"/>
    </source>
</evidence>
<dbReference type="SUPFAM" id="SSF88659">
    <property type="entry name" value="Sigma3 and sigma4 domains of RNA polymerase sigma factors"/>
    <property type="match status" value="1"/>
</dbReference>
<feature type="domain" description="RNA polymerase sigma factor 70 region 4 type 2" evidence="7">
    <location>
        <begin position="125"/>
        <end position="174"/>
    </location>
</feature>
<dbReference type="NCBIfam" id="TIGR02937">
    <property type="entry name" value="sigma70-ECF"/>
    <property type="match status" value="1"/>
</dbReference>
<dbReference type="InterPro" id="IPR013249">
    <property type="entry name" value="RNA_pol_sigma70_r4_t2"/>
</dbReference>
<keyword evidence="4" id="KW-0238">DNA-binding</keyword>
<dbReference type="Pfam" id="PF08281">
    <property type="entry name" value="Sigma70_r4_2"/>
    <property type="match status" value="1"/>
</dbReference>
<dbReference type="InterPro" id="IPR013325">
    <property type="entry name" value="RNA_pol_sigma_r2"/>
</dbReference>
<dbReference type="RefSeq" id="WP_169456696.1">
    <property type="nucleotide sequence ID" value="NZ_CP051774.1"/>
</dbReference>
<keyword evidence="5" id="KW-0804">Transcription</keyword>
<evidence type="ECO:0000256" key="6">
    <source>
        <dbReference type="SAM" id="MobiDB-lite"/>
    </source>
</evidence>
<protein>
    <submittedName>
        <fullName evidence="8">Sigma-70 family RNA polymerase sigma factor</fullName>
    </submittedName>
</protein>
<feature type="region of interest" description="Disordered" evidence="6">
    <location>
        <begin position="86"/>
        <end position="105"/>
    </location>
</feature>
<evidence type="ECO:0000256" key="5">
    <source>
        <dbReference type="ARBA" id="ARBA00023163"/>
    </source>
</evidence>
<organism evidence="8 9">
    <name type="scientific">Luteolibacter luteus</name>
    <dbReference type="NCBI Taxonomy" id="2728835"/>
    <lineage>
        <taxon>Bacteria</taxon>
        <taxon>Pseudomonadati</taxon>
        <taxon>Verrucomicrobiota</taxon>
        <taxon>Verrucomicrobiia</taxon>
        <taxon>Verrucomicrobiales</taxon>
        <taxon>Verrucomicrobiaceae</taxon>
        <taxon>Luteolibacter</taxon>
    </lineage>
</organism>
<dbReference type="GO" id="GO:0006352">
    <property type="term" value="P:DNA-templated transcription initiation"/>
    <property type="evidence" value="ECO:0007669"/>
    <property type="project" value="InterPro"/>
</dbReference>
<dbReference type="Gene3D" id="1.10.1740.10">
    <property type="match status" value="1"/>
</dbReference>
<evidence type="ECO:0000256" key="4">
    <source>
        <dbReference type="ARBA" id="ARBA00023125"/>
    </source>
</evidence>
<reference evidence="8 9" key="1">
    <citation type="submission" date="2020-04" db="EMBL/GenBank/DDBJ databases">
        <title>Luteolibacter sp. G-1-1-1 isolated from soil.</title>
        <authorList>
            <person name="Dahal R.H."/>
        </authorList>
    </citation>
    <scope>NUCLEOTIDE SEQUENCE [LARGE SCALE GENOMIC DNA]</scope>
    <source>
        <strain evidence="8 9">G-1-1-1</strain>
    </source>
</reference>
<dbReference type="AlphaFoldDB" id="A0A858RML7"/>